<dbReference type="GO" id="GO:0042802">
    <property type="term" value="F:identical protein binding"/>
    <property type="evidence" value="ECO:0007669"/>
    <property type="project" value="InterPro"/>
</dbReference>
<accession>A0A0F4IXA7</accession>
<dbReference type="EMBL" id="JZWV01000986">
    <property type="protein sequence ID" value="KJY26078.1"/>
    <property type="molecule type" value="Genomic_DNA"/>
</dbReference>
<organism evidence="2 3">
    <name type="scientific">Streptomyces katrae</name>
    <dbReference type="NCBI Taxonomy" id="68223"/>
    <lineage>
        <taxon>Bacteria</taxon>
        <taxon>Bacillati</taxon>
        <taxon>Actinomycetota</taxon>
        <taxon>Actinomycetes</taxon>
        <taxon>Kitasatosporales</taxon>
        <taxon>Streptomycetaceae</taxon>
        <taxon>Streptomyces</taxon>
    </lineage>
</organism>
<comment type="caution">
    <text evidence="2">The sequence shown here is derived from an EMBL/GenBank/DDBJ whole genome shotgun (WGS) entry which is preliminary data.</text>
</comment>
<feature type="region of interest" description="Disordered" evidence="1">
    <location>
        <begin position="445"/>
        <end position="483"/>
    </location>
</feature>
<protein>
    <recommendedName>
        <fullName evidence="4">Tetratricopeptide repeat protein</fullName>
    </recommendedName>
</protein>
<sequence>MNIDDLSWQARHHGGVYPRMARTLPDLGQVELLVRAARERGDWNCAEAAARELCAAGKCDRALALLDPFAEIGWRPAEWLTAEIMIHQGHGEKALARVRPDATELGDGHVCARHAELLSKAGRIEEAVDVLSPHLGEHWLRSRLVEITEGRGRDDLVLDVLTREAGHMEAAEGAACERCGGSCGTNRTDRWHVLLLISQVLERAGRTDEAVEVLRAERASGRRHPVNFPEYYAELLARQGLIEELGALAAEDHRSALDVYAKALEDAGRADEAESVLREGIATHDHPKDRAALMGLLVRQGRVDEAVETGRPTYEYYDCWNFLQWALELLVEDGRPDRALELLDGQTDEYIKEHPDQVRHLRLWLLGEAGRCKEGISEATALNEREPGEWDTALARLLEQDGRTEEALALLRSSTHYSVHHELPDVLIRHGRLAAALDAIPTIAESRAASEQRKREREREAAEQREQDDPWAATGGFSVEPPS</sequence>
<dbReference type="InterPro" id="IPR011990">
    <property type="entry name" value="TPR-like_helical_dom_sf"/>
</dbReference>
<reference evidence="2 3" key="1">
    <citation type="submission" date="2015-02" db="EMBL/GenBank/DDBJ databases">
        <authorList>
            <person name="Ju K.-S."/>
            <person name="Doroghazi J.R."/>
            <person name="Metcalf W."/>
        </authorList>
    </citation>
    <scope>NUCLEOTIDE SEQUENCE [LARGE SCALE GENOMIC DNA]</scope>
    <source>
        <strain evidence="2 3">NRRL ISP-5550</strain>
    </source>
</reference>
<name>A0A0F4IXA7_9ACTN</name>
<dbReference type="SUPFAM" id="SSF48452">
    <property type="entry name" value="TPR-like"/>
    <property type="match status" value="1"/>
</dbReference>
<gene>
    <name evidence="2" type="ORF">VR44_30930</name>
</gene>
<proteinExistence type="predicted"/>
<dbReference type="Gene3D" id="1.25.40.10">
    <property type="entry name" value="Tetratricopeptide repeat domain"/>
    <property type="match status" value="1"/>
</dbReference>
<keyword evidence="3" id="KW-1185">Reference proteome</keyword>
<dbReference type="OrthoDB" id="4319448at2"/>
<feature type="compositionally biased region" description="Basic and acidic residues" evidence="1">
    <location>
        <begin position="448"/>
        <end position="468"/>
    </location>
</feature>
<evidence type="ECO:0000313" key="3">
    <source>
        <dbReference type="Proteomes" id="UP000033551"/>
    </source>
</evidence>
<dbReference type="AlphaFoldDB" id="A0A0F4IXA7"/>
<dbReference type="InterPro" id="IPR011717">
    <property type="entry name" value="TPR-4"/>
</dbReference>
<dbReference type="RefSeq" id="WP_045950932.1">
    <property type="nucleotide sequence ID" value="NZ_JZWV01000986.1"/>
</dbReference>
<evidence type="ECO:0008006" key="4">
    <source>
        <dbReference type="Google" id="ProtNLM"/>
    </source>
</evidence>
<evidence type="ECO:0000256" key="1">
    <source>
        <dbReference type="SAM" id="MobiDB-lite"/>
    </source>
</evidence>
<dbReference type="PATRIC" id="fig|68223.7.peg.2691"/>
<dbReference type="Pfam" id="PF07721">
    <property type="entry name" value="TPR_4"/>
    <property type="match status" value="2"/>
</dbReference>
<evidence type="ECO:0000313" key="2">
    <source>
        <dbReference type="EMBL" id="KJY26078.1"/>
    </source>
</evidence>
<dbReference type="Proteomes" id="UP000033551">
    <property type="component" value="Unassembled WGS sequence"/>
</dbReference>